<comment type="subunit">
    <text evidence="6">The basal body constitutes a major portion of the flagellar organelle and consists of a number of rings mounted on a central rod. In Gram-negative bacteria, at least four rings, L, P, S and M are present, whereas Gram-positive bacteria lack the L and P rings. The rod consists of about 26 subunits of FlgG in the distal portion, and FlgB, FlgC and FlgF build up the proximal portion of the rod with about 6 subunits each. Rod assembly occurs by export via the flagellum-specific pathway of its constituent proteins and by their incorporation into the rod structure in the probable order of FlgB, FlgC, FlgF and FlgG. Another protein, FliE, also assembles onto the stable rod structure.</text>
</comment>
<dbReference type="RefSeq" id="WP_111455882.1">
    <property type="nucleotide sequence ID" value="NZ_QFYP01000001.1"/>
</dbReference>
<comment type="caution">
    <text evidence="10">The sequence shown here is derived from an EMBL/GenBank/DDBJ whole genome shotgun (WGS) entry which is preliminary data.</text>
</comment>
<keyword evidence="10" id="KW-0966">Cell projection</keyword>
<dbReference type="EMBL" id="QFYP01000001">
    <property type="protein sequence ID" value="RAK58589.1"/>
    <property type="molecule type" value="Genomic_DNA"/>
</dbReference>
<sequence length="137" mass="14926">MDLADIPLFSMLRSRLGYLSERQKLIAENVANSNTAGYAPKDLKPFSFQAQVEAASTVTPAVTEPGHMLPARARPGVGGNFKSVKTRDSETTLDGNSVVLEEQMMKMSDARMNYDAAVGFYQKSLDLLRLATRKPGG</sequence>
<reference evidence="11" key="1">
    <citation type="submission" date="2018-05" db="EMBL/GenBank/DDBJ databases">
        <authorList>
            <person name="Li X."/>
        </authorList>
    </citation>
    <scope>NUCLEOTIDE SEQUENCE [LARGE SCALE GENOMIC DNA]</scope>
    <source>
        <strain evidence="11">HKS-05</strain>
    </source>
</reference>
<dbReference type="Proteomes" id="UP000249842">
    <property type="component" value="Unassembled WGS sequence"/>
</dbReference>
<evidence type="ECO:0000256" key="2">
    <source>
        <dbReference type="ARBA" id="ARBA00009677"/>
    </source>
</evidence>
<keyword evidence="4 7" id="KW-0975">Bacterial flagellum</keyword>
<evidence type="ECO:0000256" key="6">
    <source>
        <dbReference type="ARBA" id="ARBA00026072"/>
    </source>
</evidence>
<feature type="domain" description="Flagellar basal body rod protein N-terminal" evidence="9">
    <location>
        <begin position="14"/>
        <end position="38"/>
    </location>
</feature>
<keyword evidence="10" id="KW-0969">Cilium</keyword>
<accession>A0A328AVF2</accession>
<gene>
    <name evidence="10" type="ORF">DJ021_01650</name>
</gene>
<organism evidence="10 11">
    <name type="scientific">Phenylobacterium hankyongense</name>
    <dbReference type="NCBI Taxonomy" id="1813876"/>
    <lineage>
        <taxon>Bacteria</taxon>
        <taxon>Pseudomonadati</taxon>
        <taxon>Pseudomonadota</taxon>
        <taxon>Alphaproteobacteria</taxon>
        <taxon>Caulobacterales</taxon>
        <taxon>Caulobacteraceae</taxon>
        <taxon>Phenylobacterium</taxon>
    </lineage>
</organism>
<dbReference type="GO" id="GO:0071973">
    <property type="term" value="P:bacterial-type flagellum-dependent cell motility"/>
    <property type="evidence" value="ECO:0007669"/>
    <property type="project" value="InterPro"/>
</dbReference>
<evidence type="ECO:0000256" key="8">
    <source>
        <dbReference type="SAM" id="MobiDB-lite"/>
    </source>
</evidence>
<keyword evidence="10" id="KW-0282">Flagellum</keyword>
<dbReference type="OrthoDB" id="9788334at2"/>
<protein>
    <recommendedName>
        <fullName evidence="3 7">Flagellar basal body rod protein FlgB</fullName>
    </recommendedName>
</protein>
<dbReference type="PIRSF" id="PIRSF002889">
    <property type="entry name" value="Rod_FlgB"/>
    <property type="match status" value="1"/>
</dbReference>
<dbReference type="InterPro" id="IPR006300">
    <property type="entry name" value="FlgB"/>
</dbReference>
<comment type="similarity">
    <text evidence="2 7">Belongs to the flagella basal body rod proteins family.</text>
</comment>
<comment type="function">
    <text evidence="5 7">Structural component of flagellum, the bacterial motility apparatus. Part of the rod structure of flagellar basal body.</text>
</comment>
<evidence type="ECO:0000256" key="7">
    <source>
        <dbReference type="PIRNR" id="PIRNR002889"/>
    </source>
</evidence>
<dbReference type="PROSITE" id="PS00588">
    <property type="entry name" value="FLAGELLA_BB_ROD"/>
    <property type="match status" value="1"/>
</dbReference>
<dbReference type="AlphaFoldDB" id="A0A328AVF2"/>
<dbReference type="InterPro" id="IPR001444">
    <property type="entry name" value="Flag_bb_rod_N"/>
</dbReference>
<dbReference type="Pfam" id="PF00460">
    <property type="entry name" value="Flg_bb_rod"/>
    <property type="match status" value="1"/>
</dbReference>
<evidence type="ECO:0000256" key="3">
    <source>
        <dbReference type="ARBA" id="ARBA00014376"/>
    </source>
</evidence>
<evidence type="ECO:0000256" key="5">
    <source>
        <dbReference type="ARBA" id="ARBA00024934"/>
    </source>
</evidence>
<evidence type="ECO:0000313" key="11">
    <source>
        <dbReference type="Proteomes" id="UP000249842"/>
    </source>
</evidence>
<dbReference type="NCBIfam" id="NF004654">
    <property type="entry name" value="PRK06004.1"/>
    <property type="match status" value="1"/>
</dbReference>
<evidence type="ECO:0000256" key="1">
    <source>
        <dbReference type="ARBA" id="ARBA00004117"/>
    </source>
</evidence>
<comment type="subcellular location">
    <subcellularLocation>
        <location evidence="1 7">Bacterial flagellum basal body</location>
    </subcellularLocation>
</comment>
<dbReference type="InterPro" id="IPR019776">
    <property type="entry name" value="Flagellar_basal_body_rod_CS"/>
</dbReference>
<evidence type="ECO:0000256" key="4">
    <source>
        <dbReference type="ARBA" id="ARBA00023143"/>
    </source>
</evidence>
<evidence type="ECO:0000259" key="9">
    <source>
        <dbReference type="Pfam" id="PF00460"/>
    </source>
</evidence>
<proteinExistence type="inferred from homology"/>
<feature type="region of interest" description="Disordered" evidence="8">
    <location>
        <begin position="65"/>
        <end position="89"/>
    </location>
</feature>
<evidence type="ECO:0000313" key="10">
    <source>
        <dbReference type="EMBL" id="RAK58589.1"/>
    </source>
</evidence>
<keyword evidence="11" id="KW-1185">Reference proteome</keyword>
<dbReference type="GO" id="GO:0030694">
    <property type="term" value="C:bacterial-type flagellum basal body, rod"/>
    <property type="evidence" value="ECO:0007669"/>
    <property type="project" value="InterPro"/>
</dbReference>
<name>A0A328AVF2_9CAUL</name>